<proteinExistence type="predicted"/>
<dbReference type="InParanoid" id="B0DKZ9"/>
<reference evidence="1 2" key="1">
    <citation type="journal article" date="2008" name="Nature">
        <title>The genome of Laccaria bicolor provides insights into mycorrhizal symbiosis.</title>
        <authorList>
            <person name="Martin F."/>
            <person name="Aerts A."/>
            <person name="Ahren D."/>
            <person name="Brun A."/>
            <person name="Danchin E.G.J."/>
            <person name="Duchaussoy F."/>
            <person name="Gibon J."/>
            <person name="Kohler A."/>
            <person name="Lindquist E."/>
            <person name="Pereda V."/>
            <person name="Salamov A."/>
            <person name="Shapiro H.J."/>
            <person name="Wuyts J."/>
            <person name="Blaudez D."/>
            <person name="Buee M."/>
            <person name="Brokstein P."/>
            <person name="Canbaeck B."/>
            <person name="Cohen D."/>
            <person name="Courty P.E."/>
            <person name="Coutinho P.M."/>
            <person name="Delaruelle C."/>
            <person name="Detter J.C."/>
            <person name="Deveau A."/>
            <person name="DiFazio S."/>
            <person name="Duplessis S."/>
            <person name="Fraissinet-Tachet L."/>
            <person name="Lucic E."/>
            <person name="Frey-Klett P."/>
            <person name="Fourrey C."/>
            <person name="Feussner I."/>
            <person name="Gay G."/>
            <person name="Grimwood J."/>
            <person name="Hoegger P.J."/>
            <person name="Jain P."/>
            <person name="Kilaru S."/>
            <person name="Labbe J."/>
            <person name="Lin Y.C."/>
            <person name="Legue V."/>
            <person name="Le Tacon F."/>
            <person name="Marmeisse R."/>
            <person name="Melayah D."/>
            <person name="Montanini B."/>
            <person name="Muratet M."/>
            <person name="Nehls U."/>
            <person name="Niculita-Hirzel H."/>
            <person name="Oudot-Le Secq M.P."/>
            <person name="Peter M."/>
            <person name="Quesneville H."/>
            <person name="Rajashekar B."/>
            <person name="Reich M."/>
            <person name="Rouhier N."/>
            <person name="Schmutz J."/>
            <person name="Yin T."/>
            <person name="Chalot M."/>
            <person name="Henrissat B."/>
            <person name="Kuees U."/>
            <person name="Lucas S."/>
            <person name="Van de Peer Y."/>
            <person name="Podila G.K."/>
            <person name="Polle A."/>
            <person name="Pukkila P.J."/>
            <person name="Richardson P.M."/>
            <person name="Rouze P."/>
            <person name="Sanders I.R."/>
            <person name="Stajich J.E."/>
            <person name="Tunlid A."/>
            <person name="Tuskan G."/>
            <person name="Grigoriev I.V."/>
        </authorList>
    </citation>
    <scope>NUCLEOTIDE SEQUENCE [LARGE SCALE GENOMIC DNA]</scope>
    <source>
        <strain evidence="2">S238N-H82 / ATCC MYA-4686</strain>
    </source>
</reference>
<sequence>MRFSLPQRYVVRYRSTRLLTFHNTNPLLRSLPNGDLPPVVGAIIWARQIKRQPNIHKTCRRRLRKGLGTLRRRSIAAIRLLSILQKKQTDDLYSMHWNICVQGRLFKIICLSGEGFQRSVAES</sequence>
<dbReference type="KEGG" id="lbc:LACBIDRAFT_304121"/>
<keyword evidence="2" id="KW-1185">Reference proteome</keyword>
<name>B0DKZ9_LACBS</name>
<dbReference type="HOGENOM" id="CLU_2015673_0_0_1"/>
<protein>
    <submittedName>
        <fullName evidence="1">Predicted protein</fullName>
    </submittedName>
</protein>
<evidence type="ECO:0000313" key="2">
    <source>
        <dbReference type="Proteomes" id="UP000001194"/>
    </source>
</evidence>
<dbReference type="AlphaFoldDB" id="B0DKZ9"/>
<dbReference type="Proteomes" id="UP000001194">
    <property type="component" value="Unassembled WGS sequence"/>
</dbReference>
<evidence type="ECO:0000313" key="1">
    <source>
        <dbReference type="EMBL" id="EDR04736.1"/>
    </source>
</evidence>
<dbReference type="GeneID" id="6080152"/>
<dbReference type="RefSeq" id="XP_001884560.1">
    <property type="nucleotide sequence ID" value="XM_001884525.1"/>
</dbReference>
<gene>
    <name evidence="1" type="ORF">LACBIDRAFT_304121</name>
</gene>
<organism evidence="2">
    <name type="scientific">Laccaria bicolor (strain S238N-H82 / ATCC MYA-4686)</name>
    <name type="common">Bicoloured deceiver</name>
    <name type="synonym">Laccaria laccata var. bicolor</name>
    <dbReference type="NCBI Taxonomy" id="486041"/>
    <lineage>
        <taxon>Eukaryota</taxon>
        <taxon>Fungi</taxon>
        <taxon>Dikarya</taxon>
        <taxon>Basidiomycota</taxon>
        <taxon>Agaricomycotina</taxon>
        <taxon>Agaricomycetes</taxon>
        <taxon>Agaricomycetidae</taxon>
        <taxon>Agaricales</taxon>
        <taxon>Agaricineae</taxon>
        <taxon>Hydnangiaceae</taxon>
        <taxon>Laccaria</taxon>
    </lineage>
</organism>
<accession>B0DKZ9</accession>
<dbReference type="EMBL" id="DS547116">
    <property type="protein sequence ID" value="EDR04736.1"/>
    <property type="molecule type" value="Genomic_DNA"/>
</dbReference>